<sequence>VILEPHSNVKAPMVRKPIHMIKPRVVTLQTSLHNSLEKGRQVLTASGSKQRKPDKELH</sequence>
<evidence type="ECO:0000313" key="2">
    <source>
        <dbReference type="EMBL" id="KAJ7375930.1"/>
    </source>
</evidence>
<evidence type="ECO:0000256" key="1">
    <source>
        <dbReference type="SAM" id="MobiDB-lite"/>
    </source>
</evidence>
<name>A0A9X0CUC6_9CNID</name>
<proteinExistence type="predicted"/>
<keyword evidence="3" id="KW-1185">Reference proteome</keyword>
<protein>
    <submittedName>
        <fullName evidence="2">Uncharacterized protein</fullName>
    </submittedName>
</protein>
<accession>A0A9X0CUC6</accession>
<evidence type="ECO:0000313" key="3">
    <source>
        <dbReference type="Proteomes" id="UP001163046"/>
    </source>
</evidence>
<feature type="non-terminal residue" evidence="2">
    <location>
        <position position="1"/>
    </location>
</feature>
<dbReference type="OrthoDB" id="5972940at2759"/>
<comment type="caution">
    <text evidence="2">The sequence shown here is derived from an EMBL/GenBank/DDBJ whole genome shotgun (WGS) entry which is preliminary data.</text>
</comment>
<gene>
    <name evidence="2" type="ORF">OS493_037949</name>
</gene>
<reference evidence="2" key="1">
    <citation type="submission" date="2023-01" db="EMBL/GenBank/DDBJ databases">
        <title>Genome assembly of the deep-sea coral Lophelia pertusa.</title>
        <authorList>
            <person name="Herrera S."/>
            <person name="Cordes E."/>
        </authorList>
    </citation>
    <scope>NUCLEOTIDE SEQUENCE</scope>
    <source>
        <strain evidence="2">USNM1676648</strain>
        <tissue evidence="2">Polyp</tissue>
    </source>
</reference>
<dbReference type="Proteomes" id="UP001163046">
    <property type="component" value="Unassembled WGS sequence"/>
</dbReference>
<feature type="region of interest" description="Disordered" evidence="1">
    <location>
        <begin position="37"/>
        <end position="58"/>
    </location>
</feature>
<dbReference type="AlphaFoldDB" id="A0A9X0CUC6"/>
<organism evidence="2 3">
    <name type="scientific">Desmophyllum pertusum</name>
    <dbReference type="NCBI Taxonomy" id="174260"/>
    <lineage>
        <taxon>Eukaryota</taxon>
        <taxon>Metazoa</taxon>
        <taxon>Cnidaria</taxon>
        <taxon>Anthozoa</taxon>
        <taxon>Hexacorallia</taxon>
        <taxon>Scleractinia</taxon>
        <taxon>Caryophylliina</taxon>
        <taxon>Caryophylliidae</taxon>
        <taxon>Desmophyllum</taxon>
    </lineage>
</organism>
<dbReference type="EMBL" id="MU826430">
    <property type="protein sequence ID" value="KAJ7375930.1"/>
    <property type="molecule type" value="Genomic_DNA"/>
</dbReference>